<evidence type="ECO:0000313" key="2">
    <source>
        <dbReference type="Proteomes" id="UP000887104"/>
    </source>
</evidence>
<dbReference type="Gene3D" id="1.10.8.650">
    <property type="entry name" value="Uncharacterised protein PF13642 yp_926445, C-terminal domain"/>
    <property type="match status" value="1"/>
</dbReference>
<sequence length="112" mass="12621">MPNKSPQWPVFIKQLQQDELLYVCDLEELLEQLPVLGDLEQIVVIDTLGCSYELSSDNTSVSFVLSAPQLLLPTLVDWVRLHASQAGHCCTSKLMATDISQLFSMLEFIEHN</sequence>
<dbReference type="InterPro" id="IPR025284">
    <property type="entry name" value="DUF4144"/>
</dbReference>
<dbReference type="Pfam" id="PF13642">
    <property type="entry name" value="DUF4144"/>
    <property type="match status" value="1"/>
</dbReference>
<keyword evidence="2" id="KW-1185">Reference proteome</keyword>
<organism evidence="1 2">
    <name type="scientific">Shewanella sairae</name>
    <dbReference type="NCBI Taxonomy" id="190310"/>
    <lineage>
        <taxon>Bacteria</taxon>
        <taxon>Pseudomonadati</taxon>
        <taxon>Pseudomonadota</taxon>
        <taxon>Gammaproteobacteria</taxon>
        <taxon>Alteromonadales</taxon>
        <taxon>Shewanellaceae</taxon>
        <taxon>Shewanella</taxon>
    </lineage>
</organism>
<proteinExistence type="predicted"/>
<dbReference type="Proteomes" id="UP000887104">
    <property type="component" value="Unassembled WGS sequence"/>
</dbReference>
<accession>A0ABQ4PIS0</accession>
<protein>
    <submittedName>
        <fullName evidence="1">Uncharacterized protein</fullName>
    </submittedName>
</protein>
<name>A0ABQ4PIS0_9GAMM</name>
<dbReference type="RefSeq" id="WP_220781672.1">
    <property type="nucleotide sequence ID" value="NZ_BPEY01000048.1"/>
</dbReference>
<evidence type="ECO:0000313" key="1">
    <source>
        <dbReference type="EMBL" id="GIU47497.1"/>
    </source>
</evidence>
<comment type="caution">
    <text evidence="1">The sequence shown here is derived from an EMBL/GenBank/DDBJ whole genome shotgun (WGS) entry which is preliminary data.</text>
</comment>
<reference evidence="1" key="1">
    <citation type="submission" date="2021-05" db="EMBL/GenBank/DDBJ databases">
        <title>Molecular characterization for Shewanella algae harboring chromosomal blaOXA-55-like strains isolated from clinical and environment sample.</title>
        <authorList>
            <person name="Ohama Y."/>
            <person name="Aoki K."/>
            <person name="Harada S."/>
            <person name="Moriya K."/>
            <person name="Ishii Y."/>
            <person name="Tateda K."/>
        </authorList>
    </citation>
    <scope>NUCLEOTIDE SEQUENCE</scope>
    <source>
        <strain evidence="1">JCM 11563</strain>
    </source>
</reference>
<dbReference type="EMBL" id="BPEY01000048">
    <property type="protein sequence ID" value="GIU47497.1"/>
    <property type="molecule type" value="Genomic_DNA"/>
</dbReference>
<gene>
    <name evidence="1" type="ORF">TUM4438_26830</name>
</gene>